<feature type="transmembrane region" description="Helical" evidence="6">
    <location>
        <begin position="461"/>
        <end position="480"/>
    </location>
</feature>
<dbReference type="EMBL" id="BLJE01000006">
    <property type="protein sequence ID" value="GFE66852.1"/>
    <property type="molecule type" value="Genomic_DNA"/>
</dbReference>
<feature type="domain" description="ComEC/Rec2-related protein" evidence="7">
    <location>
        <begin position="250"/>
        <end position="528"/>
    </location>
</feature>
<sequence>METSLAPPVARRRVTLPPFGDLLARQRGHLFTWTPVIFGAGIGWFFTLKIDPNKGIMLSLAICVLGVWVCRILAGSWLVPLAAAVTIGASGFLLVTLRAESVAAPVLEFRYYGPIEGRILKIDKSGSDKPRLTLDQVVLDRMAPDRTPYRVRVSLHGDQPFLTPEPGMTVFMTGHLGPPAGPVEPGGYDFQRKAWFDRLGALGYTRSPALVLEPAVQDTFWLKLTAFRQVLSDVIKSRMSAREGPFAAAILTGDRTEIDPVALEALRASNLAHLLAISGLHMGLLTGVIYTLVRFGLALVPRYAMRWHPKKCAALCALITAFLYLGISGANVATQRAFVMVAVMLIALCLDRRALTLRAVSLAALLVLVIKPESLIGPGFQMSFAATTALVAVFAWLRDVQLMQRFPKWSRPVTSLLLSSAIAGLATAPFGAAHFNQVAHYGLVANLLSVPIMGIVVMPAAVLACVLAVIGLEAVGFWFVELGLRWILWVAETVSGWDGAVSKIVAPDPVVLPVIAFGGLVLCLWQGRWRLSGFAIIAAGFVVWGQAQRPDILVAESGRLIGILTTDGRALNKPKGDGFTAKNWLENDGDPVTQEEAAARGLSEANLVRFSDRDVSVVLDAAKDISPEKMRDYCTDMDVIVVARFEGSASCDIFTEESLRHSGSLAVHIRDTGFRVETTRHRRGVRYWTDQDARARLLSKSE</sequence>
<feature type="transmembrane region" description="Helical" evidence="6">
    <location>
        <begin position="438"/>
        <end position="456"/>
    </location>
</feature>
<dbReference type="AlphaFoldDB" id="A0A6N6JNE6"/>
<evidence type="ECO:0000256" key="6">
    <source>
        <dbReference type="SAM" id="Phobius"/>
    </source>
</evidence>
<dbReference type="InterPro" id="IPR052159">
    <property type="entry name" value="Competence_DNA_uptake"/>
</dbReference>
<dbReference type="OrthoDB" id="9790149at2"/>
<keyword evidence="4 6" id="KW-1133">Transmembrane helix</keyword>
<feature type="transmembrane region" description="Helical" evidence="6">
    <location>
        <begin position="378"/>
        <end position="397"/>
    </location>
</feature>
<evidence type="ECO:0000313" key="10">
    <source>
        <dbReference type="Proteomes" id="UP000436822"/>
    </source>
</evidence>
<dbReference type="Proteomes" id="UP000436822">
    <property type="component" value="Unassembled WGS sequence"/>
</dbReference>
<dbReference type="NCBIfam" id="TIGR00360">
    <property type="entry name" value="ComEC_N-term"/>
    <property type="match status" value="1"/>
</dbReference>
<feature type="transmembrane region" description="Helical" evidence="6">
    <location>
        <begin position="355"/>
        <end position="372"/>
    </location>
</feature>
<keyword evidence="2" id="KW-1003">Cell membrane</keyword>
<evidence type="ECO:0000256" key="4">
    <source>
        <dbReference type="ARBA" id="ARBA00022989"/>
    </source>
</evidence>
<feature type="transmembrane region" description="Helical" evidence="6">
    <location>
        <begin position="30"/>
        <end position="50"/>
    </location>
</feature>
<feature type="transmembrane region" description="Helical" evidence="6">
    <location>
        <begin position="312"/>
        <end position="327"/>
    </location>
</feature>
<reference evidence="9 10" key="1">
    <citation type="submission" date="2019-12" db="EMBL/GenBank/DDBJ databases">
        <title>Litoreibacter badius sp. nov., a novel bacteriochlorophyll a-containing bacterium in the genus Litoreibacter.</title>
        <authorList>
            <person name="Kanamuro M."/>
            <person name="Takabe Y."/>
            <person name="Mori K."/>
            <person name="Takaichi S."/>
            <person name="Hanada S."/>
        </authorList>
    </citation>
    <scope>NUCLEOTIDE SEQUENCE [LARGE SCALE GENOMIC DNA]</scope>
    <source>
        <strain evidence="9 10">K6</strain>
    </source>
</reference>
<feature type="transmembrane region" description="Helical" evidence="6">
    <location>
        <begin position="531"/>
        <end position="547"/>
    </location>
</feature>
<name>A0A6N6JNE6_9RHOB</name>
<dbReference type="Pfam" id="PF03772">
    <property type="entry name" value="Competence"/>
    <property type="match status" value="1"/>
</dbReference>
<protein>
    <recommendedName>
        <fullName evidence="11">Competence protein ComEC</fullName>
    </recommendedName>
</protein>
<evidence type="ECO:0000313" key="9">
    <source>
        <dbReference type="EMBL" id="GFE66852.1"/>
    </source>
</evidence>
<dbReference type="InterPro" id="IPR025405">
    <property type="entry name" value="DUF4131"/>
</dbReference>
<feature type="transmembrane region" description="Helical" evidence="6">
    <location>
        <begin position="274"/>
        <end position="300"/>
    </location>
</feature>
<comment type="caution">
    <text evidence="9">The sequence shown here is derived from an EMBL/GenBank/DDBJ whole genome shotgun (WGS) entry which is preliminary data.</text>
</comment>
<feature type="transmembrane region" description="Helical" evidence="6">
    <location>
        <begin position="409"/>
        <end position="432"/>
    </location>
</feature>
<evidence type="ECO:0000256" key="3">
    <source>
        <dbReference type="ARBA" id="ARBA00022692"/>
    </source>
</evidence>
<evidence type="ECO:0008006" key="11">
    <source>
        <dbReference type="Google" id="ProtNLM"/>
    </source>
</evidence>
<accession>A0A6N6JNE6</accession>
<organism evidence="9 10">
    <name type="scientific">Litoreibacter roseus</name>
    <dbReference type="NCBI Taxonomy" id="2601869"/>
    <lineage>
        <taxon>Bacteria</taxon>
        <taxon>Pseudomonadati</taxon>
        <taxon>Pseudomonadota</taxon>
        <taxon>Alphaproteobacteria</taxon>
        <taxon>Rhodobacterales</taxon>
        <taxon>Roseobacteraceae</taxon>
        <taxon>Litoreibacter</taxon>
    </lineage>
</organism>
<dbReference type="RefSeq" id="WP_159810266.1">
    <property type="nucleotide sequence ID" value="NZ_BLJE01000006.1"/>
</dbReference>
<keyword evidence="10" id="KW-1185">Reference proteome</keyword>
<comment type="subcellular location">
    <subcellularLocation>
        <location evidence="1">Cell membrane</location>
        <topology evidence="1">Multi-pass membrane protein</topology>
    </subcellularLocation>
</comment>
<feature type="transmembrane region" description="Helical" evidence="6">
    <location>
        <begin position="56"/>
        <end position="74"/>
    </location>
</feature>
<dbReference type="PANTHER" id="PTHR30619">
    <property type="entry name" value="DNA INTERNALIZATION/COMPETENCE PROTEIN COMEC/REC2"/>
    <property type="match status" value="1"/>
</dbReference>
<keyword evidence="5 6" id="KW-0472">Membrane</keyword>
<keyword evidence="3 6" id="KW-0812">Transmembrane</keyword>
<evidence type="ECO:0000256" key="1">
    <source>
        <dbReference type="ARBA" id="ARBA00004651"/>
    </source>
</evidence>
<dbReference type="InterPro" id="IPR004477">
    <property type="entry name" value="ComEC_N"/>
</dbReference>
<evidence type="ECO:0000256" key="5">
    <source>
        <dbReference type="ARBA" id="ARBA00023136"/>
    </source>
</evidence>
<dbReference type="GO" id="GO:0005886">
    <property type="term" value="C:plasma membrane"/>
    <property type="evidence" value="ECO:0007669"/>
    <property type="project" value="UniProtKB-SubCell"/>
</dbReference>
<evidence type="ECO:0000256" key="2">
    <source>
        <dbReference type="ARBA" id="ARBA00022475"/>
    </source>
</evidence>
<evidence type="ECO:0000259" key="8">
    <source>
        <dbReference type="Pfam" id="PF13567"/>
    </source>
</evidence>
<gene>
    <name evidence="9" type="ORF">KIN_39260</name>
</gene>
<feature type="domain" description="DUF4131" evidence="8">
    <location>
        <begin position="58"/>
        <end position="208"/>
    </location>
</feature>
<dbReference type="Pfam" id="PF13567">
    <property type="entry name" value="DUF4131"/>
    <property type="match status" value="1"/>
</dbReference>
<proteinExistence type="predicted"/>
<evidence type="ECO:0000259" key="7">
    <source>
        <dbReference type="Pfam" id="PF03772"/>
    </source>
</evidence>
<feature type="transmembrane region" description="Helical" evidence="6">
    <location>
        <begin position="81"/>
        <end position="99"/>
    </location>
</feature>
<dbReference type="PANTHER" id="PTHR30619:SF1">
    <property type="entry name" value="RECOMBINATION PROTEIN 2"/>
    <property type="match status" value="1"/>
</dbReference>
<feature type="transmembrane region" description="Helical" evidence="6">
    <location>
        <begin position="500"/>
        <end position="524"/>
    </location>
</feature>